<evidence type="ECO:0000313" key="2">
    <source>
        <dbReference type="Proteomes" id="UP000672009"/>
    </source>
</evidence>
<dbReference type="EMBL" id="CP072793">
    <property type="protein sequence ID" value="QTR54649.1"/>
    <property type="molecule type" value="Genomic_DNA"/>
</dbReference>
<organism evidence="1 2">
    <name type="scientific">Thiothrix unzii</name>
    <dbReference type="NCBI Taxonomy" id="111769"/>
    <lineage>
        <taxon>Bacteria</taxon>
        <taxon>Pseudomonadati</taxon>
        <taxon>Pseudomonadota</taxon>
        <taxon>Gammaproteobacteria</taxon>
        <taxon>Thiotrichales</taxon>
        <taxon>Thiotrichaceae</taxon>
        <taxon>Thiothrix</taxon>
    </lineage>
</organism>
<proteinExistence type="predicted"/>
<reference evidence="1" key="1">
    <citation type="submission" date="2021-04" db="EMBL/GenBank/DDBJ databases">
        <title>Genomics, taxonomy and metabolism of representatives of sulfur bacteria of the genus Thiothrix: Thiothrix fructosivorans QT, Thiothrix unzii A1T and three new species, Thiothrix subterranea sp. nov., Thiothrix litoralis sp. nov. and 'Candidatus Thiothrix anitrata' sp. nov.</title>
        <authorList>
            <person name="Ravin N.V."/>
            <person name="Smolyakov D."/>
            <person name="Rudenko T.S."/>
            <person name="Mardanov A.V."/>
            <person name="Beletsky A.V."/>
            <person name="Markov N.D."/>
            <person name="Fomenkov A.I."/>
            <person name="Roberts R.J."/>
            <person name="Karnachuk O.V."/>
            <person name="Novikov A."/>
            <person name="Grabovich M.Y."/>
        </authorList>
    </citation>
    <scope>NUCLEOTIDE SEQUENCE</scope>
    <source>
        <strain evidence="1">A1</strain>
    </source>
</reference>
<gene>
    <name evidence="1" type="ORF">J9260_06055</name>
</gene>
<dbReference type="AlphaFoldDB" id="A0A975IID7"/>
<keyword evidence="2" id="KW-1185">Reference proteome</keyword>
<protein>
    <submittedName>
        <fullName evidence="1">Uncharacterized protein</fullName>
    </submittedName>
</protein>
<accession>A0A975IID7</accession>
<sequence length="98" mass="11076">MTAIIQVTTCKGVQYSLQPVAMELPLPSADPQDFWDFWLETVEDANFSRAESNRLLQFLVKHKTDAVTDGSAYYTLTRAGLARCDPFYREKRQQGGVA</sequence>
<dbReference type="KEGG" id="tun:J9260_06055"/>
<dbReference type="Proteomes" id="UP000672009">
    <property type="component" value="Chromosome"/>
</dbReference>
<evidence type="ECO:0000313" key="1">
    <source>
        <dbReference type="EMBL" id="QTR54649.1"/>
    </source>
</evidence>
<name>A0A975IID7_9GAMM</name>
<dbReference type="RefSeq" id="WP_210220125.1">
    <property type="nucleotide sequence ID" value="NZ_CP072793.1"/>
</dbReference>